<dbReference type="OrthoDB" id="1174457at2759"/>
<dbReference type="Proteomes" id="UP000250321">
    <property type="component" value="Unassembled WGS sequence"/>
</dbReference>
<sequence length="112" mass="13589">MIYRARVNFTRELISNLSRGIKSTIVEDEEEQSTEVDILFPQDPNPPILYEFDKVKEVADKLTENEELSKDLKDVFMEFVREKVQEKRRHNRERNEARRRIMEEMSQREMKI</sequence>
<dbReference type="PANTHER" id="PTHR33704:SF1">
    <property type="entry name" value="PROTEIN HEAT INTOLERANT 4-RELATED"/>
    <property type="match status" value="1"/>
</dbReference>
<comment type="caution">
    <text evidence="2">The sequence shown here is derived from an EMBL/GenBank/DDBJ whole genome shotgun (WGS) entry which is preliminary data.</text>
</comment>
<keyword evidence="3" id="KW-1185">Reference proteome</keyword>
<reference evidence="2 3" key="1">
    <citation type="submission" date="2018-02" db="EMBL/GenBank/DDBJ databases">
        <title>Draft genome of wild Prunus yedoensis var. nudiflora.</title>
        <authorList>
            <person name="Baek S."/>
            <person name="Kim J.-H."/>
            <person name="Choi K."/>
            <person name="Kim G.-B."/>
            <person name="Cho A."/>
            <person name="Jang H."/>
            <person name="Shin C.-H."/>
            <person name="Yu H.-J."/>
            <person name="Mun J.-H."/>
        </authorList>
    </citation>
    <scope>NUCLEOTIDE SEQUENCE [LARGE SCALE GENOMIC DNA]</scope>
    <source>
        <strain evidence="3">cv. Jeju island</strain>
        <tissue evidence="2">Leaf</tissue>
    </source>
</reference>
<proteinExistence type="predicted"/>
<evidence type="ECO:0000313" key="2">
    <source>
        <dbReference type="EMBL" id="PQQ08569.1"/>
    </source>
</evidence>
<protein>
    <submittedName>
        <fullName evidence="2">A-b binding protein</fullName>
    </submittedName>
</protein>
<dbReference type="PANTHER" id="PTHR33704">
    <property type="entry name" value="PROTEIN HEAT INTOLERANT 4-RELATED"/>
    <property type="match status" value="1"/>
</dbReference>
<name>A0A314YR88_PRUYE</name>
<organism evidence="2 3">
    <name type="scientific">Prunus yedoensis var. nudiflora</name>
    <dbReference type="NCBI Taxonomy" id="2094558"/>
    <lineage>
        <taxon>Eukaryota</taxon>
        <taxon>Viridiplantae</taxon>
        <taxon>Streptophyta</taxon>
        <taxon>Embryophyta</taxon>
        <taxon>Tracheophyta</taxon>
        <taxon>Spermatophyta</taxon>
        <taxon>Magnoliopsida</taxon>
        <taxon>eudicotyledons</taxon>
        <taxon>Gunneridae</taxon>
        <taxon>Pentapetalae</taxon>
        <taxon>rosids</taxon>
        <taxon>fabids</taxon>
        <taxon>Rosales</taxon>
        <taxon>Rosaceae</taxon>
        <taxon>Amygdaloideae</taxon>
        <taxon>Amygdaleae</taxon>
        <taxon>Prunus</taxon>
    </lineage>
</organism>
<dbReference type="InterPro" id="IPR039313">
    <property type="entry name" value="HIT4"/>
</dbReference>
<evidence type="ECO:0000313" key="3">
    <source>
        <dbReference type="Proteomes" id="UP000250321"/>
    </source>
</evidence>
<dbReference type="EMBL" id="PJQY01000706">
    <property type="protein sequence ID" value="PQQ08569.1"/>
    <property type="molecule type" value="Genomic_DNA"/>
</dbReference>
<feature type="region of interest" description="Disordered" evidence="1">
    <location>
        <begin position="87"/>
        <end position="112"/>
    </location>
</feature>
<dbReference type="STRING" id="2094558.A0A314YR88"/>
<accession>A0A314YR88</accession>
<dbReference type="GO" id="GO:1900034">
    <property type="term" value="P:regulation of cellular response to heat"/>
    <property type="evidence" value="ECO:0007669"/>
    <property type="project" value="InterPro"/>
</dbReference>
<evidence type="ECO:0000256" key="1">
    <source>
        <dbReference type="SAM" id="MobiDB-lite"/>
    </source>
</evidence>
<gene>
    <name evidence="2" type="ORF">Pyn_20530</name>
</gene>
<feature type="compositionally biased region" description="Basic and acidic residues" evidence="1">
    <location>
        <begin position="93"/>
        <end position="112"/>
    </location>
</feature>
<dbReference type="AlphaFoldDB" id="A0A314YR88"/>